<comment type="similarity">
    <text evidence="2 11">Belongs to the universal ribosomal protein uS5 family.</text>
</comment>
<feature type="domain" description="S5 DRBM" evidence="13">
    <location>
        <begin position="172"/>
        <end position="235"/>
    </location>
</feature>
<keyword evidence="4" id="KW-0694">RNA-binding</keyword>
<feature type="region of interest" description="Disordered" evidence="12">
    <location>
        <begin position="73"/>
        <end position="106"/>
    </location>
</feature>
<dbReference type="PROSITE" id="PS00585">
    <property type="entry name" value="RIBOSOMAL_S5"/>
    <property type="match status" value="1"/>
</dbReference>
<evidence type="ECO:0000256" key="1">
    <source>
        <dbReference type="ARBA" id="ARBA00002524"/>
    </source>
</evidence>
<dbReference type="PANTHER" id="PTHR48277:SF1">
    <property type="entry name" value="MITOCHONDRIAL RIBOSOMAL PROTEIN S5"/>
    <property type="match status" value="1"/>
</dbReference>
<keyword evidence="5 10" id="KW-0689">Ribosomal protein</keyword>
<dbReference type="GO" id="GO:0003735">
    <property type="term" value="F:structural constituent of ribosome"/>
    <property type="evidence" value="ECO:0007669"/>
    <property type="project" value="UniProtKB-UniRule"/>
</dbReference>
<dbReference type="InterPro" id="IPR005712">
    <property type="entry name" value="Ribosomal_uS5_bac-type"/>
</dbReference>
<protein>
    <recommendedName>
        <fullName evidence="8">Small ribosomal subunit protein uS5c</fullName>
    </recommendedName>
    <alternativeName>
        <fullName evidence="9">30S ribosomal protein S5, chloroplastic</fullName>
    </alternativeName>
</protein>
<dbReference type="InterPro" id="IPR005324">
    <property type="entry name" value="Ribosomal_uS5_C"/>
</dbReference>
<dbReference type="NCBIfam" id="TIGR01021">
    <property type="entry name" value="rpsE_bact"/>
    <property type="match status" value="1"/>
</dbReference>
<evidence type="ECO:0000313" key="14">
    <source>
        <dbReference type="EMBL" id="ABK24549.1"/>
    </source>
</evidence>
<comment type="function">
    <text evidence="1">With S4 and S12 plays an important role in translational accuracy.</text>
</comment>
<keyword evidence="6 10" id="KW-0687">Ribonucleoprotein</keyword>
<dbReference type="GO" id="GO:0006412">
    <property type="term" value="P:translation"/>
    <property type="evidence" value="ECO:0007669"/>
    <property type="project" value="InterPro"/>
</dbReference>
<evidence type="ECO:0000256" key="10">
    <source>
        <dbReference type="PROSITE-ProRule" id="PRU00268"/>
    </source>
</evidence>
<keyword evidence="3" id="KW-0699">rRNA-binding</keyword>
<dbReference type="SUPFAM" id="SSF54211">
    <property type="entry name" value="Ribosomal protein S5 domain 2-like"/>
    <property type="match status" value="1"/>
</dbReference>
<evidence type="ECO:0000259" key="13">
    <source>
        <dbReference type="PROSITE" id="PS50881"/>
    </source>
</evidence>
<dbReference type="InterPro" id="IPR020568">
    <property type="entry name" value="Ribosomal_Su5_D2-typ_SF"/>
</dbReference>
<dbReference type="HAMAP" id="MF_01307_B">
    <property type="entry name" value="Ribosomal_uS5_B"/>
    <property type="match status" value="1"/>
</dbReference>
<proteinExistence type="evidence at transcript level"/>
<dbReference type="Gene3D" id="3.30.230.10">
    <property type="match status" value="1"/>
</dbReference>
<dbReference type="AlphaFoldDB" id="A9NV88"/>
<organism evidence="14">
    <name type="scientific">Picea sitchensis</name>
    <name type="common">Sitka spruce</name>
    <name type="synonym">Pinus sitchensis</name>
    <dbReference type="NCBI Taxonomy" id="3332"/>
    <lineage>
        <taxon>Eukaryota</taxon>
        <taxon>Viridiplantae</taxon>
        <taxon>Streptophyta</taxon>
        <taxon>Embryophyta</taxon>
        <taxon>Tracheophyta</taxon>
        <taxon>Spermatophyta</taxon>
        <taxon>Pinopsida</taxon>
        <taxon>Pinidae</taxon>
        <taxon>Conifers I</taxon>
        <taxon>Pinales</taxon>
        <taxon>Pinaceae</taxon>
        <taxon>Picea</taxon>
    </lineage>
</organism>
<dbReference type="Pfam" id="PF03719">
    <property type="entry name" value="Ribosomal_S5_C"/>
    <property type="match status" value="1"/>
</dbReference>
<name>A9NV88_PICSI</name>
<evidence type="ECO:0000256" key="2">
    <source>
        <dbReference type="ARBA" id="ARBA00008945"/>
    </source>
</evidence>
<dbReference type="FunFam" id="3.30.230.10:FF:000002">
    <property type="entry name" value="30S ribosomal protein S5"/>
    <property type="match status" value="1"/>
</dbReference>
<dbReference type="InterPro" id="IPR014721">
    <property type="entry name" value="Ribsml_uS5_D2-typ_fold_subgr"/>
</dbReference>
<dbReference type="FunFam" id="3.30.160.20:FF:000001">
    <property type="entry name" value="30S ribosomal protein S5"/>
    <property type="match status" value="1"/>
</dbReference>
<dbReference type="PROSITE" id="PS50881">
    <property type="entry name" value="S5_DSRBD"/>
    <property type="match status" value="1"/>
</dbReference>
<dbReference type="InterPro" id="IPR018192">
    <property type="entry name" value="Ribosomal_uS5_N_CS"/>
</dbReference>
<dbReference type="GO" id="GO:0005737">
    <property type="term" value="C:cytoplasm"/>
    <property type="evidence" value="ECO:0007669"/>
    <property type="project" value="UniProtKB-ARBA"/>
</dbReference>
<evidence type="ECO:0000256" key="8">
    <source>
        <dbReference type="ARBA" id="ARBA00035156"/>
    </source>
</evidence>
<dbReference type="InterPro" id="IPR013810">
    <property type="entry name" value="Ribosomal_uS5_N"/>
</dbReference>
<dbReference type="Gene3D" id="3.30.160.20">
    <property type="match status" value="1"/>
</dbReference>
<sequence>MATSSICSIFLASSLSNTTSTSNHVKFICSSTSTKISSLSSFGFFPKLSLLFPRTKLSFQCRAPCPSIVMAVASEQQPDPEEEEAEEGKVEGEDPEEEESLEGRAPVRTSTVYFDKRRPETELEIAAAYEALYGPAYSGISVLGNDVDSVDKHKEKKGFRLTKKTDKIKDGFEERVVQVRRVTKVVKGGKQMSFRAVVIVGDKNGKVGVGVGKAKEVIAAVQKSAVDARRHVVTVPMTKYLTFPHRADGHYGAAKVMLRPATAGTGVIAGGAVRVVLELAGVENALGKQLGSDNPLNNARAVIDAVSQMRQFREVAEYRGIPMEELWK</sequence>
<evidence type="ECO:0000256" key="12">
    <source>
        <dbReference type="SAM" id="MobiDB-lite"/>
    </source>
</evidence>
<evidence type="ECO:0000256" key="11">
    <source>
        <dbReference type="RuleBase" id="RU003823"/>
    </source>
</evidence>
<evidence type="ECO:0000256" key="6">
    <source>
        <dbReference type="ARBA" id="ARBA00023274"/>
    </source>
</evidence>
<dbReference type="InterPro" id="IPR000851">
    <property type="entry name" value="Ribosomal_uS5"/>
</dbReference>
<accession>A9NV88</accession>
<reference evidence="14" key="1">
    <citation type="journal article" date="2008" name="BMC Genomics">
        <title>A conifer genomics resource of 200,000 spruce (Picea spp.) ESTs and 6,464 high-quality, sequence-finished full-length cDNAs for Sitka spruce (Picea sitchensis).</title>
        <authorList>
            <person name="Ralph S.G."/>
            <person name="Chun H.J."/>
            <person name="Kolosova N."/>
            <person name="Cooper D."/>
            <person name="Oddy C."/>
            <person name="Ritland C.E."/>
            <person name="Kirkpatrick R."/>
            <person name="Moore R."/>
            <person name="Barber S."/>
            <person name="Holt R.A."/>
            <person name="Jones S.J."/>
            <person name="Marra M.A."/>
            <person name="Douglas C.J."/>
            <person name="Ritland K."/>
            <person name="Bohlmann J."/>
        </authorList>
    </citation>
    <scope>NUCLEOTIDE SEQUENCE</scope>
    <source>
        <tissue evidence="14">Green portion of the leader tissue</tissue>
    </source>
</reference>
<evidence type="ECO:0000256" key="4">
    <source>
        <dbReference type="ARBA" id="ARBA00022884"/>
    </source>
</evidence>
<evidence type="ECO:0000256" key="3">
    <source>
        <dbReference type="ARBA" id="ARBA00022730"/>
    </source>
</evidence>
<dbReference type="GO" id="GO:0003729">
    <property type="term" value="F:mRNA binding"/>
    <property type="evidence" value="ECO:0007669"/>
    <property type="project" value="UniProtKB-ARBA"/>
</dbReference>
<dbReference type="GO" id="GO:0042254">
    <property type="term" value="P:ribosome biogenesis"/>
    <property type="evidence" value="ECO:0007669"/>
    <property type="project" value="UniProtKB-ARBA"/>
</dbReference>
<evidence type="ECO:0000256" key="9">
    <source>
        <dbReference type="ARBA" id="ARBA00035347"/>
    </source>
</evidence>
<dbReference type="SUPFAM" id="SSF54768">
    <property type="entry name" value="dsRNA-binding domain-like"/>
    <property type="match status" value="1"/>
</dbReference>
<dbReference type="PANTHER" id="PTHR48277">
    <property type="entry name" value="MITOCHONDRIAL RIBOSOMAL PROTEIN S5"/>
    <property type="match status" value="1"/>
</dbReference>
<dbReference type="GO" id="GO:0015935">
    <property type="term" value="C:small ribosomal subunit"/>
    <property type="evidence" value="ECO:0007669"/>
    <property type="project" value="InterPro"/>
</dbReference>
<dbReference type="GO" id="GO:0019843">
    <property type="term" value="F:rRNA binding"/>
    <property type="evidence" value="ECO:0007669"/>
    <property type="project" value="UniProtKB-KW"/>
</dbReference>
<evidence type="ECO:0000256" key="5">
    <source>
        <dbReference type="ARBA" id="ARBA00022980"/>
    </source>
</evidence>
<dbReference type="EMBL" id="EF085242">
    <property type="protein sequence ID" value="ABK24549.1"/>
    <property type="molecule type" value="mRNA"/>
</dbReference>
<dbReference type="Pfam" id="PF00333">
    <property type="entry name" value="Ribosomal_S5"/>
    <property type="match status" value="1"/>
</dbReference>
<evidence type="ECO:0000256" key="7">
    <source>
        <dbReference type="ARBA" id="ARBA00025844"/>
    </source>
</evidence>
<comment type="subunit">
    <text evidence="7">Part of the 30S ribosomal subunit. Contacts protein S4.</text>
</comment>